<evidence type="ECO:0000313" key="2">
    <source>
        <dbReference type="EMBL" id="KAA5801558.1"/>
    </source>
</evidence>
<evidence type="ECO:0000256" key="1">
    <source>
        <dbReference type="SAM" id="MobiDB-lite"/>
    </source>
</evidence>
<protein>
    <submittedName>
        <fullName evidence="2">DUF4169 family protein</fullName>
    </submittedName>
</protein>
<keyword evidence="3" id="KW-1185">Reference proteome</keyword>
<dbReference type="Pfam" id="PF13770">
    <property type="entry name" value="DUF4169"/>
    <property type="match status" value="1"/>
</dbReference>
<feature type="compositionally biased region" description="Basic and acidic residues" evidence="1">
    <location>
        <begin position="35"/>
        <end position="59"/>
    </location>
</feature>
<evidence type="ECO:0000313" key="3">
    <source>
        <dbReference type="Proteomes" id="UP000325122"/>
    </source>
</evidence>
<dbReference type="EMBL" id="VWOJ01000004">
    <property type="protein sequence ID" value="KAA5801558.1"/>
    <property type="molecule type" value="Genomic_DNA"/>
</dbReference>
<dbReference type="InterPro" id="IPR025227">
    <property type="entry name" value="DUF4169"/>
</dbReference>
<gene>
    <name evidence="2" type="ORF">F1654_11705</name>
</gene>
<dbReference type="Proteomes" id="UP000325122">
    <property type="component" value="Unassembled WGS sequence"/>
</dbReference>
<accession>A0A5M6ZEN7</accession>
<feature type="compositionally biased region" description="Basic and acidic residues" evidence="1">
    <location>
        <begin position="15"/>
        <end position="24"/>
    </location>
</feature>
<reference evidence="2 3" key="1">
    <citation type="submission" date="2019-09" db="EMBL/GenBank/DDBJ databases">
        <authorList>
            <person name="Kevbrin V."/>
            <person name="Grouzdev D.S."/>
        </authorList>
    </citation>
    <scope>NUCLEOTIDE SEQUENCE [LARGE SCALE GENOMIC DNA]</scope>
    <source>
        <strain evidence="2 3">G-192</strain>
    </source>
</reference>
<name>A0A5M6ZEN7_9PROT</name>
<proteinExistence type="predicted"/>
<organism evidence="2 3">
    <name type="scientific">Alkalicaulis satelles</name>
    <dbReference type="NCBI Taxonomy" id="2609175"/>
    <lineage>
        <taxon>Bacteria</taxon>
        <taxon>Pseudomonadati</taxon>
        <taxon>Pseudomonadota</taxon>
        <taxon>Alphaproteobacteria</taxon>
        <taxon>Maricaulales</taxon>
        <taxon>Maricaulaceae</taxon>
        <taxon>Alkalicaulis</taxon>
    </lineage>
</organism>
<dbReference type="AlphaFoldDB" id="A0A5M6ZEN7"/>
<sequence>MTKPVNLNRYRKARARADKARQADINRVTFGSPKALREAQKAREEQAARALEGHRREGGDGEGDN</sequence>
<comment type="caution">
    <text evidence="2">The sequence shown here is derived from an EMBL/GenBank/DDBJ whole genome shotgun (WGS) entry which is preliminary data.</text>
</comment>
<dbReference type="RefSeq" id="WP_150023746.1">
    <property type="nucleotide sequence ID" value="NZ_VWOJ01000004.1"/>
</dbReference>
<feature type="region of interest" description="Disordered" evidence="1">
    <location>
        <begin position="1"/>
        <end position="65"/>
    </location>
</feature>